<evidence type="ECO:0000313" key="5">
    <source>
        <dbReference type="EMBL" id="PJJ76348.1"/>
    </source>
</evidence>
<sequence length="305" mass="35006">MSAAPHKKEALGKGIRSLLQHIDADFKSPSGTLAEEKIISATNFERIPLDQIEVNPMQPRRDFDEKALVELAHSIQTHDVIQPITVSRIGHRQYRLIAGERRLRAARIAGLKDIPAFIREADDQQLLEWALTENLQRQDLNAIETALSYRRLMEECGLTQEQVAERIGKDRTTVTNYLRLLKLPPDIQVAVRSGEISMGHARAIINIENIEQQLFVFHEIIRKKLSVRQTEELVRQLDRRHKNKPAASGTQLPPAYQRIQDQLTDLFSTRVKLQRNQSGKGHIAIDFYSDEELNRILELLQRIRG</sequence>
<dbReference type="GO" id="GO:0003677">
    <property type="term" value="F:DNA binding"/>
    <property type="evidence" value="ECO:0007669"/>
    <property type="project" value="UniProtKB-KW"/>
</dbReference>
<dbReference type="SUPFAM" id="SSF110849">
    <property type="entry name" value="ParB/Sulfiredoxin"/>
    <property type="match status" value="1"/>
</dbReference>
<dbReference type="Gene3D" id="3.90.1530.30">
    <property type="match status" value="1"/>
</dbReference>
<dbReference type="Gene3D" id="1.10.10.2830">
    <property type="match status" value="1"/>
</dbReference>
<evidence type="ECO:0000313" key="6">
    <source>
        <dbReference type="Proteomes" id="UP000230000"/>
    </source>
</evidence>
<dbReference type="Proteomes" id="UP000230000">
    <property type="component" value="Unassembled WGS sequence"/>
</dbReference>
<dbReference type="SUPFAM" id="SSF109709">
    <property type="entry name" value="KorB DNA-binding domain-like"/>
    <property type="match status" value="1"/>
</dbReference>
<evidence type="ECO:0000256" key="3">
    <source>
        <dbReference type="ARBA" id="ARBA00023125"/>
    </source>
</evidence>
<dbReference type="FunFam" id="3.90.1530.30:FF:000001">
    <property type="entry name" value="Chromosome partitioning protein ParB"/>
    <property type="match status" value="1"/>
</dbReference>
<dbReference type="PROSITE" id="PS50943">
    <property type="entry name" value="HTH_CROC1"/>
    <property type="match status" value="1"/>
</dbReference>
<dbReference type="GO" id="GO:0005694">
    <property type="term" value="C:chromosome"/>
    <property type="evidence" value="ECO:0007669"/>
    <property type="project" value="TreeGrafter"/>
</dbReference>
<dbReference type="GO" id="GO:0045881">
    <property type="term" value="P:positive regulation of sporulation resulting in formation of a cellular spore"/>
    <property type="evidence" value="ECO:0007669"/>
    <property type="project" value="TreeGrafter"/>
</dbReference>
<dbReference type="PANTHER" id="PTHR33375">
    <property type="entry name" value="CHROMOSOME-PARTITIONING PROTEIN PARB-RELATED"/>
    <property type="match status" value="1"/>
</dbReference>
<reference evidence="5 6" key="1">
    <citation type="submission" date="2017-11" db="EMBL/GenBank/DDBJ databases">
        <title>Genomic Encyclopedia of Archaeal and Bacterial Type Strains, Phase II (KMG-II): From Individual Species to Whole Genera.</title>
        <authorList>
            <person name="Goeker M."/>
        </authorList>
    </citation>
    <scope>NUCLEOTIDE SEQUENCE [LARGE SCALE GENOMIC DNA]</scope>
    <source>
        <strain evidence="5 6">DSM 27268</strain>
    </source>
</reference>
<dbReference type="CDD" id="cd00093">
    <property type="entry name" value="HTH_XRE"/>
    <property type="match status" value="1"/>
</dbReference>
<keyword evidence="6" id="KW-1185">Reference proteome</keyword>
<dbReference type="RefSeq" id="WP_100314844.1">
    <property type="nucleotide sequence ID" value="NZ_PGFG01000001.1"/>
</dbReference>
<dbReference type="OrthoDB" id="9802051at2"/>
<evidence type="ECO:0000259" key="4">
    <source>
        <dbReference type="PROSITE" id="PS50943"/>
    </source>
</evidence>
<dbReference type="PANTHER" id="PTHR33375:SF1">
    <property type="entry name" value="CHROMOSOME-PARTITIONING PROTEIN PARB-RELATED"/>
    <property type="match status" value="1"/>
</dbReference>
<protein>
    <submittedName>
        <fullName evidence="5">ParB family chromosome partitioning protein</fullName>
    </submittedName>
</protein>
<dbReference type="CDD" id="cd16393">
    <property type="entry name" value="SPO0J_N"/>
    <property type="match status" value="1"/>
</dbReference>
<comment type="similarity">
    <text evidence="1">Belongs to the ParB family.</text>
</comment>
<dbReference type="Pfam" id="PF23552">
    <property type="entry name" value="ParB_C"/>
    <property type="match status" value="1"/>
</dbReference>
<dbReference type="Pfam" id="PF17762">
    <property type="entry name" value="HTH_ParB"/>
    <property type="match status" value="1"/>
</dbReference>
<proteinExistence type="inferred from homology"/>
<dbReference type="InterPro" id="IPR057240">
    <property type="entry name" value="ParB_dimer_C"/>
</dbReference>
<comment type="caution">
    <text evidence="5">The sequence shown here is derived from an EMBL/GenBank/DDBJ whole genome shotgun (WGS) entry which is preliminary data.</text>
</comment>
<evidence type="ECO:0000256" key="1">
    <source>
        <dbReference type="ARBA" id="ARBA00006295"/>
    </source>
</evidence>
<dbReference type="InterPro" id="IPR036086">
    <property type="entry name" value="ParB/Sulfiredoxin_sf"/>
</dbReference>
<keyword evidence="3" id="KW-0238">DNA-binding</keyword>
<gene>
    <name evidence="5" type="ORF">BXY57_1961</name>
</gene>
<dbReference type="InterPro" id="IPR003115">
    <property type="entry name" value="ParB_N"/>
</dbReference>
<dbReference type="AlphaFoldDB" id="A0A2M9CX10"/>
<organism evidence="5 6">
    <name type="scientific">Thermoflavifilum aggregans</name>
    <dbReference type="NCBI Taxonomy" id="454188"/>
    <lineage>
        <taxon>Bacteria</taxon>
        <taxon>Pseudomonadati</taxon>
        <taxon>Bacteroidota</taxon>
        <taxon>Chitinophagia</taxon>
        <taxon>Chitinophagales</taxon>
        <taxon>Chitinophagaceae</taxon>
        <taxon>Thermoflavifilum</taxon>
    </lineage>
</organism>
<dbReference type="Pfam" id="PF02195">
    <property type="entry name" value="ParB_N"/>
    <property type="match status" value="1"/>
</dbReference>
<evidence type="ECO:0000256" key="2">
    <source>
        <dbReference type="ARBA" id="ARBA00022829"/>
    </source>
</evidence>
<dbReference type="GO" id="GO:0007059">
    <property type="term" value="P:chromosome segregation"/>
    <property type="evidence" value="ECO:0007669"/>
    <property type="project" value="UniProtKB-KW"/>
</dbReference>
<dbReference type="InterPro" id="IPR001387">
    <property type="entry name" value="Cro/C1-type_HTH"/>
</dbReference>
<keyword evidence="2" id="KW-0159">Chromosome partition</keyword>
<dbReference type="NCBIfam" id="TIGR00180">
    <property type="entry name" value="parB_part"/>
    <property type="match status" value="1"/>
</dbReference>
<feature type="domain" description="HTH cro/C1-type" evidence="4">
    <location>
        <begin position="150"/>
        <end position="179"/>
    </location>
</feature>
<accession>A0A2M9CX10</accession>
<dbReference type="SMART" id="SM00470">
    <property type="entry name" value="ParB"/>
    <property type="match status" value="1"/>
</dbReference>
<dbReference type="EMBL" id="PGFG01000001">
    <property type="protein sequence ID" value="PJJ76348.1"/>
    <property type="molecule type" value="Genomic_DNA"/>
</dbReference>
<dbReference type="FunFam" id="1.10.10.2830:FF:000001">
    <property type="entry name" value="Chromosome partitioning protein ParB"/>
    <property type="match status" value="1"/>
</dbReference>
<dbReference type="InterPro" id="IPR041468">
    <property type="entry name" value="HTH_ParB/Spo0J"/>
</dbReference>
<name>A0A2M9CX10_9BACT</name>
<dbReference type="InterPro" id="IPR004437">
    <property type="entry name" value="ParB/RepB/Spo0J"/>
</dbReference>
<dbReference type="InterPro" id="IPR050336">
    <property type="entry name" value="Chromosome_partition/occlusion"/>
</dbReference>